<evidence type="ECO:0000256" key="7">
    <source>
        <dbReference type="SAM" id="Phobius"/>
    </source>
</evidence>
<feature type="domain" description="OmpA-like" evidence="8">
    <location>
        <begin position="188"/>
        <end position="308"/>
    </location>
</feature>
<proteinExistence type="inferred from homology"/>
<dbReference type="InterPro" id="IPR036737">
    <property type="entry name" value="OmpA-like_sf"/>
</dbReference>
<evidence type="ECO:0000256" key="6">
    <source>
        <dbReference type="ARBA" id="ARBA00023136"/>
    </source>
</evidence>
<evidence type="ECO:0000313" key="9">
    <source>
        <dbReference type="EMBL" id="VAX19729.1"/>
    </source>
</evidence>
<dbReference type="Pfam" id="PF13677">
    <property type="entry name" value="MotB_plug"/>
    <property type="match status" value="1"/>
</dbReference>
<evidence type="ECO:0000256" key="2">
    <source>
        <dbReference type="ARBA" id="ARBA00008914"/>
    </source>
</evidence>
<comment type="subcellular location">
    <subcellularLocation>
        <location evidence="1">Cell membrane</location>
        <topology evidence="1">Single-pass membrane protein</topology>
    </subcellularLocation>
</comment>
<comment type="similarity">
    <text evidence="2">Belongs to the MotB family.</text>
</comment>
<dbReference type="Gene3D" id="3.30.1330.60">
    <property type="entry name" value="OmpA-like domain"/>
    <property type="match status" value="1"/>
</dbReference>
<keyword evidence="3" id="KW-1003">Cell membrane</keyword>
<keyword evidence="5 7" id="KW-1133">Transmembrane helix</keyword>
<evidence type="ECO:0000256" key="1">
    <source>
        <dbReference type="ARBA" id="ARBA00004162"/>
    </source>
</evidence>
<feature type="transmembrane region" description="Helical" evidence="7">
    <location>
        <begin position="88"/>
        <end position="110"/>
    </location>
</feature>
<keyword evidence="9" id="KW-0966">Cell projection</keyword>
<dbReference type="PANTHER" id="PTHR30329:SF21">
    <property type="entry name" value="LIPOPROTEIN YIAD-RELATED"/>
    <property type="match status" value="1"/>
</dbReference>
<protein>
    <submittedName>
        <fullName evidence="9">Flagellar motor rotation protein MotB</fullName>
    </submittedName>
</protein>
<dbReference type="SUPFAM" id="SSF103088">
    <property type="entry name" value="OmpA-like"/>
    <property type="match status" value="1"/>
</dbReference>
<accession>A0A3B1BP70</accession>
<gene>
    <name evidence="9" type="ORF">MNBD_NITROSPINAE02-61</name>
</gene>
<dbReference type="EMBL" id="UOGE01000047">
    <property type="protein sequence ID" value="VAX19729.1"/>
    <property type="molecule type" value="Genomic_DNA"/>
</dbReference>
<dbReference type="InterPro" id="IPR025713">
    <property type="entry name" value="MotB-like_N_dom"/>
</dbReference>
<dbReference type="PANTHER" id="PTHR30329">
    <property type="entry name" value="STATOR ELEMENT OF FLAGELLAR MOTOR COMPLEX"/>
    <property type="match status" value="1"/>
</dbReference>
<dbReference type="GO" id="GO:0005886">
    <property type="term" value="C:plasma membrane"/>
    <property type="evidence" value="ECO:0007669"/>
    <property type="project" value="UniProtKB-SubCell"/>
</dbReference>
<keyword evidence="6 7" id="KW-0472">Membrane</keyword>
<name>A0A3B1BP70_9ZZZZ</name>
<evidence type="ECO:0000256" key="5">
    <source>
        <dbReference type="ARBA" id="ARBA00022989"/>
    </source>
</evidence>
<keyword evidence="9" id="KW-0282">Flagellum</keyword>
<dbReference type="PROSITE" id="PS51123">
    <property type="entry name" value="OMPA_2"/>
    <property type="match status" value="1"/>
</dbReference>
<reference evidence="9" key="1">
    <citation type="submission" date="2018-06" db="EMBL/GenBank/DDBJ databases">
        <authorList>
            <person name="Zhirakovskaya E."/>
        </authorList>
    </citation>
    <scope>NUCLEOTIDE SEQUENCE</scope>
</reference>
<keyword evidence="9" id="KW-0969">Cilium</keyword>
<sequence>MAENTPSKAKVVAIPCPSCKVKAKVPVDRITAKGLIYTCPSCKTKIRAVKDGNKVSIRRASAAEIAVEEVEVEEEAPEDKIVTLAPDWIVTFADLATLLLTFFVLMLSFANVDVVKFKELAGSVADRYGVTMEERGSYQAVSSGSMADVDSNLKETTAVVRRERLVNTIYDTIIREGFRGSTSITSTDEGVRVRVRGRALFEPGKSILRPESLKLLEGLVNLLNQTKDLILVIEGHTDSSRIRTKKFPSNWELSVIRASTALEYIISKGAPAKRLSAVGYADTKPLFPQDKPETRLLNRRIEFLFKRL</sequence>
<evidence type="ECO:0000259" key="8">
    <source>
        <dbReference type="PROSITE" id="PS51123"/>
    </source>
</evidence>
<dbReference type="InterPro" id="IPR050330">
    <property type="entry name" value="Bact_OuterMem_StrucFunc"/>
</dbReference>
<dbReference type="AlphaFoldDB" id="A0A3B1BP70"/>
<evidence type="ECO:0000256" key="4">
    <source>
        <dbReference type="ARBA" id="ARBA00022692"/>
    </source>
</evidence>
<dbReference type="InterPro" id="IPR006665">
    <property type="entry name" value="OmpA-like"/>
</dbReference>
<dbReference type="CDD" id="cd07185">
    <property type="entry name" value="OmpA_C-like"/>
    <property type="match status" value="1"/>
</dbReference>
<keyword evidence="4 7" id="KW-0812">Transmembrane</keyword>
<evidence type="ECO:0000256" key="3">
    <source>
        <dbReference type="ARBA" id="ARBA00022475"/>
    </source>
</evidence>
<dbReference type="Pfam" id="PF00691">
    <property type="entry name" value="OmpA"/>
    <property type="match status" value="1"/>
</dbReference>
<organism evidence="9">
    <name type="scientific">hydrothermal vent metagenome</name>
    <dbReference type="NCBI Taxonomy" id="652676"/>
    <lineage>
        <taxon>unclassified sequences</taxon>
        <taxon>metagenomes</taxon>
        <taxon>ecological metagenomes</taxon>
    </lineage>
</organism>